<name>T1ID37_RHOPR</name>
<dbReference type="VEuPathDB" id="VectorBase:RPRC014207"/>
<protein>
    <submittedName>
        <fullName evidence="1">Uncharacterized protein</fullName>
    </submittedName>
</protein>
<reference evidence="1" key="1">
    <citation type="submission" date="2015-05" db="UniProtKB">
        <authorList>
            <consortium name="EnsemblMetazoa"/>
        </authorList>
    </citation>
    <scope>IDENTIFICATION</scope>
</reference>
<organism evidence="1 2">
    <name type="scientific">Rhodnius prolixus</name>
    <name type="common">Triatomid bug</name>
    <dbReference type="NCBI Taxonomy" id="13249"/>
    <lineage>
        <taxon>Eukaryota</taxon>
        <taxon>Metazoa</taxon>
        <taxon>Ecdysozoa</taxon>
        <taxon>Arthropoda</taxon>
        <taxon>Hexapoda</taxon>
        <taxon>Insecta</taxon>
        <taxon>Pterygota</taxon>
        <taxon>Neoptera</taxon>
        <taxon>Paraneoptera</taxon>
        <taxon>Hemiptera</taxon>
        <taxon>Heteroptera</taxon>
        <taxon>Panheteroptera</taxon>
        <taxon>Cimicomorpha</taxon>
        <taxon>Reduviidae</taxon>
        <taxon>Triatominae</taxon>
        <taxon>Rhodnius</taxon>
    </lineage>
</organism>
<dbReference type="EMBL" id="ACPB03021324">
    <property type="status" value="NOT_ANNOTATED_CDS"/>
    <property type="molecule type" value="Genomic_DNA"/>
</dbReference>
<dbReference type="InParanoid" id="T1ID37"/>
<keyword evidence="2" id="KW-1185">Reference proteome</keyword>
<dbReference type="Proteomes" id="UP000015103">
    <property type="component" value="Unassembled WGS sequence"/>
</dbReference>
<dbReference type="AlphaFoldDB" id="T1ID37"/>
<dbReference type="EnsemblMetazoa" id="RPRC014207-RA">
    <property type="protein sequence ID" value="RPRC014207-PA"/>
    <property type="gene ID" value="RPRC014207"/>
</dbReference>
<evidence type="ECO:0000313" key="1">
    <source>
        <dbReference type="EnsemblMetazoa" id="RPRC014207-PA"/>
    </source>
</evidence>
<evidence type="ECO:0000313" key="2">
    <source>
        <dbReference type="Proteomes" id="UP000015103"/>
    </source>
</evidence>
<accession>T1ID37</accession>
<dbReference type="RefSeq" id="XP_073983386.1">
    <property type="nucleotide sequence ID" value="XM_074127285.1"/>
</dbReference>
<proteinExistence type="predicted"/>
<sequence length="175" mass="20880">MGLAKYILIALVVLCSISRGVTLRELDKATLDYYRHEYKQATHHHPWYCCFGWILATSILLFYILREFYSIKEPSMSLMESIQFNHLKKTNCQETPIRFEEDLLIKTYRSKTELLNELASENYFPYFNFLNKIIDYIQCNSLYKDDSGILLSEINQSYNKKVKRIYSWDEDVPKK</sequence>
<dbReference type="GeneID" id="141453733"/>
<dbReference type="HOGENOM" id="CLU_1534454_0_0_1"/>